<gene>
    <name evidence="2" type="ORF">GCM10023231_18100</name>
</gene>
<feature type="compositionally biased region" description="Basic and acidic residues" evidence="1">
    <location>
        <begin position="82"/>
        <end position="97"/>
    </location>
</feature>
<keyword evidence="3" id="KW-1185">Reference proteome</keyword>
<proteinExistence type="predicted"/>
<sequence length="97" mass="10723">MIYQSHSAMNKSDSFSPLKNKFIQMKNVKSTMAFLFLLGMIGFIGCSPSGKESDAATDYTDTVESAAPLQDNNTRNDQAADELTKKDTTIQDTFKTK</sequence>
<accession>A0ABP9B538</accession>
<feature type="region of interest" description="Disordered" evidence="1">
    <location>
        <begin position="64"/>
        <end position="97"/>
    </location>
</feature>
<evidence type="ECO:0000256" key="1">
    <source>
        <dbReference type="SAM" id="MobiDB-lite"/>
    </source>
</evidence>
<name>A0ABP9B538_9SPHI</name>
<evidence type="ECO:0000313" key="2">
    <source>
        <dbReference type="EMBL" id="GAA4790561.1"/>
    </source>
</evidence>
<dbReference type="Proteomes" id="UP001501411">
    <property type="component" value="Unassembled WGS sequence"/>
</dbReference>
<comment type="caution">
    <text evidence="2">The sequence shown here is derived from an EMBL/GenBank/DDBJ whole genome shotgun (WGS) entry which is preliminary data.</text>
</comment>
<dbReference type="EMBL" id="BAABIQ010000026">
    <property type="protein sequence ID" value="GAA4790561.1"/>
    <property type="molecule type" value="Genomic_DNA"/>
</dbReference>
<evidence type="ECO:0000313" key="3">
    <source>
        <dbReference type="Proteomes" id="UP001501411"/>
    </source>
</evidence>
<organism evidence="2 3">
    <name type="scientific">Olivibacter ginsenosidimutans</name>
    <dbReference type="NCBI Taxonomy" id="1176537"/>
    <lineage>
        <taxon>Bacteria</taxon>
        <taxon>Pseudomonadati</taxon>
        <taxon>Bacteroidota</taxon>
        <taxon>Sphingobacteriia</taxon>
        <taxon>Sphingobacteriales</taxon>
        <taxon>Sphingobacteriaceae</taxon>
        <taxon>Olivibacter</taxon>
    </lineage>
</organism>
<protein>
    <submittedName>
        <fullName evidence="2">Uncharacterized protein</fullName>
    </submittedName>
</protein>
<reference evidence="3" key="1">
    <citation type="journal article" date="2019" name="Int. J. Syst. Evol. Microbiol.">
        <title>The Global Catalogue of Microorganisms (GCM) 10K type strain sequencing project: providing services to taxonomists for standard genome sequencing and annotation.</title>
        <authorList>
            <consortium name="The Broad Institute Genomics Platform"/>
            <consortium name="The Broad Institute Genome Sequencing Center for Infectious Disease"/>
            <person name="Wu L."/>
            <person name="Ma J."/>
        </authorList>
    </citation>
    <scope>NUCLEOTIDE SEQUENCE [LARGE SCALE GENOMIC DNA]</scope>
    <source>
        <strain evidence="3">JCM 18200</strain>
    </source>
</reference>